<evidence type="ECO:0000313" key="3">
    <source>
        <dbReference type="EMBL" id="MCU9613683.1"/>
    </source>
</evidence>
<dbReference type="SUPFAM" id="SSF54403">
    <property type="entry name" value="Cystatin/monellin"/>
    <property type="match status" value="2"/>
</dbReference>
<dbReference type="Proteomes" id="UP001209318">
    <property type="component" value="Unassembled WGS sequence"/>
</dbReference>
<reference evidence="3" key="1">
    <citation type="submission" date="2022-10" db="EMBL/GenBank/DDBJ databases">
        <title>Description of Fervidibacillus gen. nov. in the family Fervidibacillaceae fam. nov. with two species, Fervidibacillus albus sp. nov., and Fervidibacillus halotolerans sp. nov., isolated from tidal flat sediments.</title>
        <authorList>
            <person name="Kwon K.K."/>
            <person name="Yang S.-H."/>
        </authorList>
    </citation>
    <scope>NUCLEOTIDE SEQUENCE</scope>
    <source>
        <strain evidence="3">JCM 19140</strain>
    </source>
</reference>
<dbReference type="RefSeq" id="WP_263072923.1">
    <property type="nucleotide sequence ID" value="NZ_JAOUSF010000003.1"/>
</dbReference>
<organism evidence="3 4">
    <name type="scientific">Perspicuibacillus lycopersici</name>
    <dbReference type="NCBI Taxonomy" id="1325689"/>
    <lineage>
        <taxon>Bacteria</taxon>
        <taxon>Bacillati</taxon>
        <taxon>Bacillota</taxon>
        <taxon>Bacilli</taxon>
        <taxon>Bacillales</taxon>
        <taxon>Bacillaceae</taxon>
        <taxon>Perspicuibacillus</taxon>
    </lineage>
</organism>
<name>A0AAE3IU74_9BACI</name>
<sequence>MKQKIIIIVLFLVVIIAIGLVLVYHFSTDDLKQDKDLAVERAKEFTNITTVETIEWFHYIDNYYVIKGKNNKKESIIVWVPDNPKNKEIVVKKAKDGLAEEEVVSLLSNGLDNFSNDKRPTEIIDIKLGMVDNAPAYEITYRDQKNRYSIIYIDFYKGDWYRVYNL</sequence>
<feature type="domain" description="Cell wall elongation regulator TseB-like" evidence="2">
    <location>
        <begin position="38"/>
        <end position="81"/>
    </location>
</feature>
<keyword evidence="1" id="KW-0472">Membrane</keyword>
<keyword evidence="1" id="KW-1133">Transmembrane helix</keyword>
<accession>A0AAE3IU74</accession>
<evidence type="ECO:0000313" key="4">
    <source>
        <dbReference type="Proteomes" id="UP001209318"/>
    </source>
</evidence>
<dbReference type="Gene3D" id="3.10.450.40">
    <property type="match status" value="2"/>
</dbReference>
<feature type="transmembrane region" description="Helical" evidence="1">
    <location>
        <begin position="5"/>
        <end position="26"/>
    </location>
</feature>
<keyword evidence="1" id="KW-0812">Transmembrane</keyword>
<proteinExistence type="predicted"/>
<dbReference type="InterPro" id="IPR046350">
    <property type="entry name" value="Cystatin_sf"/>
</dbReference>
<evidence type="ECO:0000256" key="1">
    <source>
        <dbReference type="SAM" id="Phobius"/>
    </source>
</evidence>
<protein>
    <submittedName>
        <fullName evidence="3">DUF5590 domain-containing protein</fullName>
    </submittedName>
</protein>
<keyword evidence="4" id="KW-1185">Reference proteome</keyword>
<dbReference type="EMBL" id="JAOUSF010000003">
    <property type="protein sequence ID" value="MCU9613683.1"/>
    <property type="molecule type" value="Genomic_DNA"/>
</dbReference>
<gene>
    <name evidence="3" type="ORF">OEV98_08930</name>
</gene>
<dbReference type="InterPro" id="IPR041401">
    <property type="entry name" value="TseB-like_dom"/>
</dbReference>
<evidence type="ECO:0000259" key="2">
    <source>
        <dbReference type="Pfam" id="PF17881"/>
    </source>
</evidence>
<dbReference type="AlphaFoldDB" id="A0AAE3IU74"/>
<comment type="caution">
    <text evidence="3">The sequence shown here is derived from an EMBL/GenBank/DDBJ whole genome shotgun (WGS) entry which is preliminary data.</text>
</comment>
<dbReference type="Pfam" id="PF17881">
    <property type="entry name" value="TseB"/>
    <property type="match status" value="1"/>
</dbReference>